<dbReference type="RefSeq" id="WP_207337387.1">
    <property type="nucleotide sequence ID" value="NZ_JAFMYU010000019.1"/>
</dbReference>
<feature type="signal peptide" evidence="1">
    <location>
        <begin position="1"/>
        <end position="24"/>
    </location>
</feature>
<keyword evidence="3" id="KW-1185">Reference proteome</keyword>
<gene>
    <name evidence="2" type="ORF">J2I48_20590</name>
</gene>
<comment type="caution">
    <text evidence="2">The sequence shown here is derived from an EMBL/GenBank/DDBJ whole genome shotgun (WGS) entry which is preliminary data.</text>
</comment>
<keyword evidence="1" id="KW-0732">Signal</keyword>
<accession>A0A939G7Q9</accession>
<dbReference type="EMBL" id="JAFMYU010000019">
    <property type="protein sequence ID" value="MBO0933421.1"/>
    <property type="molecule type" value="Genomic_DNA"/>
</dbReference>
<proteinExistence type="predicted"/>
<feature type="chain" id="PRO_5037850259" evidence="1">
    <location>
        <begin position="25"/>
        <end position="136"/>
    </location>
</feature>
<evidence type="ECO:0000313" key="3">
    <source>
        <dbReference type="Proteomes" id="UP000664795"/>
    </source>
</evidence>
<dbReference type="Proteomes" id="UP000664795">
    <property type="component" value="Unassembled WGS sequence"/>
</dbReference>
<name>A0A939G7Q9_9BACT</name>
<protein>
    <submittedName>
        <fullName evidence="2">Uncharacterized protein</fullName>
    </submittedName>
</protein>
<sequence length="136" mass="15452">MKNAYYSFLTAFVFSLLALSTSYAQLSETYVNGIGSETIRQEAFTLIITPVGGALLDISIDKNPYANTSIRLRDDQKTTIYTAHSRSDNPLFARRLDLRELDNGTYWLDVWVDKKHVVRRLQLTSVNGEYQAVILP</sequence>
<evidence type="ECO:0000256" key="1">
    <source>
        <dbReference type="SAM" id="SignalP"/>
    </source>
</evidence>
<evidence type="ECO:0000313" key="2">
    <source>
        <dbReference type="EMBL" id="MBO0933421.1"/>
    </source>
</evidence>
<organism evidence="2 3">
    <name type="scientific">Fibrella aquatilis</name>
    <dbReference type="NCBI Taxonomy" id="2817059"/>
    <lineage>
        <taxon>Bacteria</taxon>
        <taxon>Pseudomonadati</taxon>
        <taxon>Bacteroidota</taxon>
        <taxon>Cytophagia</taxon>
        <taxon>Cytophagales</taxon>
        <taxon>Spirosomataceae</taxon>
        <taxon>Fibrella</taxon>
    </lineage>
</organism>
<dbReference type="AlphaFoldDB" id="A0A939G7Q9"/>
<reference evidence="2 3" key="1">
    <citation type="submission" date="2021-03" db="EMBL/GenBank/DDBJ databases">
        <title>Fibrella sp. HMF5036 genome sequencing and assembly.</title>
        <authorList>
            <person name="Kang H."/>
            <person name="Kim H."/>
            <person name="Bae S."/>
            <person name="Joh K."/>
        </authorList>
    </citation>
    <scope>NUCLEOTIDE SEQUENCE [LARGE SCALE GENOMIC DNA]</scope>
    <source>
        <strain evidence="2 3">HMF5036</strain>
    </source>
</reference>